<organism evidence="2 3">
    <name type="scientific">Actinacidiphila acidipaludis</name>
    <dbReference type="NCBI Taxonomy" id="2873382"/>
    <lineage>
        <taxon>Bacteria</taxon>
        <taxon>Bacillati</taxon>
        <taxon>Actinomycetota</taxon>
        <taxon>Actinomycetes</taxon>
        <taxon>Kitasatosporales</taxon>
        <taxon>Streptomycetaceae</taxon>
        <taxon>Actinacidiphila</taxon>
    </lineage>
</organism>
<dbReference type="Gene3D" id="2.60.120.10">
    <property type="entry name" value="Jelly Rolls"/>
    <property type="match status" value="1"/>
</dbReference>
<evidence type="ECO:0000259" key="1">
    <source>
        <dbReference type="Pfam" id="PF07883"/>
    </source>
</evidence>
<dbReference type="InterPro" id="IPR014710">
    <property type="entry name" value="RmlC-like_jellyroll"/>
</dbReference>
<keyword evidence="3" id="KW-1185">Reference proteome</keyword>
<comment type="caution">
    <text evidence="2">The sequence shown here is derived from an EMBL/GenBank/DDBJ whole genome shotgun (WGS) entry which is preliminary data.</text>
</comment>
<dbReference type="EMBL" id="JAINZZ010000012">
    <property type="protein sequence ID" value="MBY8878566.1"/>
    <property type="molecule type" value="Genomic_DNA"/>
</dbReference>
<dbReference type="InterPro" id="IPR011051">
    <property type="entry name" value="RmlC_Cupin_sf"/>
</dbReference>
<evidence type="ECO:0000313" key="2">
    <source>
        <dbReference type="EMBL" id="MBY8878566.1"/>
    </source>
</evidence>
<dbReference type="CDD" id="cd20299">
    <property type="entry name" value="cupin_YP766765-like"/>
    <property type="match status" value="1"/>
</dbReference>
<evidence type="ECO:0000313" key="3">
    <source>
        <dbReference type="Proteomes" id="UP000778578"/>
    </source>
</evidence>
<name>A0ABS7Q6T5_9ACTN</name>
<sequence>MPFTTADDAVVHELQGVRFVSYAAPALGSAELCAWRGEVPPGTSGPAHRISREEVFLVLSGSLELAIDGERRTLHAGDAAIAPAGSSLEVANRTEAPAAMWVSTSVGLEATLADGSRIAPPWAN</sequence>
<dbReference type="Proteomes" id="UP000778578">
    <property type="component" value="Unassembled WGS sequence"/>
</dbReference>
<protein>
    <submittedName>
        <fullName evidence="2">Cupin domain-containing protein</fullName>
    </submittedName>
</protein>
<dbReference type="InterPro" id="IPR013096">
    <property type="entry name" value="Cupin_2"/>
</dbReference>
<proteinExistence type="predicted"/>
<dbReference type="SUPFAM" id="SSF51182">
    <property type="entry name" value="RmlC-like cupins"/>
    <property type="match status" value="1"/>
</dbReference>
<dbReference type="Pfam" id="PF07883">
    <property type="entry name" value="Cupin_2"/>
    <property type="match status" value="1"/>
</dbReference>
<gene>
    <name evidence="2" type="ORF">K7862_13105</name>
</gene>
<accession>A0ABS7Q6T5</accession>
<feature type="domain" description="Cupin type-2" evidence="1">
    <location>
        <begin position="38"/>
        <end position="100"/>
    </location>
</feature>
<dbReference type="RefSeq" id="WP_222962704.1">
    <property type="nucleotide sequence ID" value="NZ_JAINZZ010000012.1"/>
</dbReference>
<reference evidence="2 3" key="1">
    <citation type="submission" date="2021-08" db="EMBL/GenBank/DDBJ databases">
        <title>WGS of actinomycetes from Thailand.</title>
        <authorList>
            <person name="Thawai C."/>
        </authorList>
    </citation>
    <scope>NUCLEOTIDE SEQUENCE [LARGE SCALE GENOMIC DNA]</scope>
    <source>
        <strain evidence="2 3">PLK6-54</strain>
    </source>
</reference>